<dbReference type="UniPathway" id="UPA00109">
    <property type="reaction ID" value="UER00189"/>
</dbReference>
<feature type="active site" description="Proton acceptor" evidence="9">
    <location>
        <position position="170"/>
    </location>
</feature>
<evidence type="ECO:0000256" key="2">
    <source>
        <dbReference type="ARBA" id="ARBA00004680"/>
    </source>
</evidence>
<dbReference type="SUPFAM" id="SSF51351">
    <property type="entry name" value="Triosephosphate isomerase (TIM)"/>
    <property type="match status" value="1"/>
</dbReference>
<comment type="subcellular location">
    <subcellularLocation>
        <location evidence="9 10">Cytoplasm</location>
    </subcellularLocation>
</comment>
<feature type="binding site" evidence="9">
    <location>
        <position position="176"/>
    </location>
    <ligand>
        <name>substrate</name>
    </ligand>
</feature>
<evidence type="ECO:0000256" key="6">
    <source>
        <dbReference type="ARBA" id="ARBA00022490"/>
    </source>
</evidence>
<proteinExistence type="inferred from homology"/>
<keyword evidence="7 9" id="KW-0324">Glycolysis</keyword>
<dbReference type="Proteomes" id="UP000484842">
    <property type="component" value="Unassembled WGS sequence"/>
</dbReference>
<dbReference type="NCBIfam" id="TIGR00419">
    <property type="entry name" value="tim"/>
    <property type="match status" value="1"/>
</dbReference>
<dbReference type="UniPathway" id="UPA00138"/>
<dbReference type="FunFam" id="3.20.20.70:FF:000016">
    <property type="entry name" value="Triosephosphate isomerase"/>
    <property type="match status" value="1"/>
</dbReference>
<feature type="binding site" evidence="9">
    <location>
        <begin position="236"/>
        <end position="237"/>
    </location>
    <ligand>
        <name>substrate</name>
    </ligand>
</feature>
<dbReference type="Pfam" id="PF00121">
    <property type="entry name" value="TIM"/>
    <property type="match status" value="1"/>
</dbReference>
<keyword evidence="5 9" id="KW-0312">Gluconeogenesis</keyword>
<evidence type="ECO:0000256" key="4">
    <source>
        <dbReference type="ARBA" id="ARBA00011738"/>
    </source>
</evidence>
<name>A0A7X1NU88_9DEIO</name>
<comment type="catalytic activity">
    <reaction evidence="1 9 10">
        <text>D-glyceraldehyde 3-phosphate = dihydroxyacetone phosphate</text>
        <dbReference type="Rhea" id="RHEA:18585"/>
        <dbReference type="ChEBI" id="CHEBI:57642"/>
        <dbReference type="ChEBI" id="CHEBI:59776"/>
        <dbReference type="EC" id="5.3.1.1"/>
    </reaction>
</comment>
<reference evidence="11 12" key="1">
    <citation type="submission" date="2019-10" db="EMBL/GenBank/DDBJ databases">
        <title>Deinococcus sp. isolated from soil.</title>
        <authorList>
            <person name="Li Y."/>
            <person name="Wang J."/>
        </authorList>
    </citation>
    <scope>NUCLEOTIDE SEQUENCE [LARGE SCALE GENOMIC DNA]</scope>
    <source>
        <strain evidence="11 12">SDU3-2</strain>
    </source>
</reference>
<comment type="pathway">
    <text evidence="2 9 10">Carbohydrate degradation; glycolysis; D-glyceraldehyde 3-phosphate from glycerone phosphate: step 1/1.</text>
</comment>
<evidence type="ECO:0000256" key="3">
    <source>
        <dbReference type="ARBA" id="ARBA00007422"/>
    </source>
</evidence>
<dbReference type="InterPro" id="IPR013785">
    <property type="entry name" value="Aldolase_TIM"/>
</dbReference>
<evidence type="ECO:0000256" key="7">
    <source>
        <dbReference type="ARBA" id="ARBA00023152"/>
    </source>
</evidence>
<evidence type="ECO:0000256" key="1">
    <source>
        <dbReference type="ARBA" id="ARBA00000474"/>
    </source>
</evidence>
<protein>
    <recommendedName>
        <fullName evidence="9 10">Triosephosphate isomerase</fullName>
        <shortName evidence="9">TIM</shortName>
        <shortName evidence="9">TPI</shortName>
        <ecNumber evidence="9 10">5.3.1.1</ecNumber>
    </recommendedName>
    <alternativeName>
        <fullName evidence="9">Triose-phosphate isomerase</fullName>
    </alternativeName>
</protein>
<accession>A0A7X1NU88</accession>
<comment type="pathway">
    <text evidence="9 10">Carbohydrate biosynthesis; gluconeogenesis.</text>
</comment>
<feature type="binding site" evidence="9">
    <location>
        <begin position="15"/>
        <end position="17"/>
    </location>
    <ligand>
        <name>substrate</name>
    </ligand>
</feature>
<feature type="active site" description="Electrophile" evidence="9">
    <location>
        <position position="102"/>
    </location>
</feature>
<evidence type="ECO:0000256" key="8">
    <source>
        <dbReference type="ARBA" id="ARBA00023235"/>
    </source>
</evidence>
<sequence length="253" mass="26262">MTAAPGGPRTLLALNWKMNKTPTEARAWGRELAGEYRPGIRGKAEVAVMAPAISLYGLKEALPGGVDIGGQDVSAHESGAYTGEISAAMLRDAECTYVIVGHSERREYHGETDAVVAAKARQAQAHGLTPIVCVGEGLEVRERGEHVAHTLAQLRGSLEGVDERVVVAYEPVWAIGTGKTATADDAEEMAAAIRGALAEQYGALALGLRVLYGGSVKPDNVASICGQPNVNGALVGGASLKVEDVLGLLAALE</sequence>
<comment type="similarity">
    <text evidence="3 9 10">Belongs to the triosephosphate isomerase family.</text>
</comment>
<feature type="binding site" evidence="9">
    <location>
        <position position="215"/>
    </location>
    <ligand>
        <name>substrate</name>
    </ligand>
</feature>
<keyword evidence="6 9" id="KW-0963">Cytoplasm</keyword>
<keyword evidence="12" id="KW-1185">Reference proteome</keyword>
<dbReference type="InterPro" id="IPR020861">
    <property type="entry name" value="Triosephosphate_isomerase_AS"/>
</dbReference>
<dbReference type="RefSeq" id="WP_152868945.1">
    <property type="nucleotide sequence ID" value="NZ_WBSL01000001.1"/>
</dbReference>
<dbReference type="GO" id="GO:0019563">
    <property type="term" value="P:glycerol catabolic process"/>
    <property type="evidence" value="ECO:0007669"/>
    <property type="project" value="TreeGrafter"/>
</dbReference>
<dbReference type="InterPro" id="IPR022896">
    <property type="entry name" value="TrioseP_Isoase_bac/euk"/>
</dbReference>
<comment type="subunit">
    <text evidence="4 9 10">Homodimer.</text>
</comment>
<dbReference type="PANTHER" id="PTHR21139">
    <property type="entry name" value="TRIOSEPHOSPHATE ISOMERASE"/>
    <property type="match status" value="1"/>
</dbReference>
<gene>
    <name evidence="9" type="primary">tpiA</name>
    <name evidence="11" type="ORF">F8S09_03500</name>
</gene>
<dbReference type="EC" id="5.3.1.1" evidence="9 10"/>
<evidence type="ECO:0000256" key="9">
    <source>
        <dbReference type="HAMAP-Rule" id="MF_00147"/>
    </source>
</evidence>
<dbReference type="InterPro" id="IPR000652">
    <property type="entry name" value="Triosephosphate_isomerase"/>
</dbReference>
<dbReference type="HAMAP" id="MF_00147_B">
    <property type="entry name" value="TIM_B"/>
    <property type="match status" value="1"/>
</dbReference>
<dbReference type="GO" id="GO:0006096">
    <property type="term" value="P:glycolytic process"/>
    <property type="evidence" value="ECO:0007669"/>
    <property type="project" value="UniProtKB-UniRule"/>
</dbReference>
<dbReference type="PANTHER" id="PTHR21139:SF42">
    <property type="entry name" value="TRIOSEPHOSPHATE ISOMERASE"/>
    <property type="match status" value="1"/>
</dbReference>
<dbReference type="Gene3D" id="3.20.20.70">
    <property type="entry name" value="Aldolase class I"/>
    <property type="match status" value="1"/>
</dbReference>
<keyword evidence="8 9" id="KW-0413">Isomerase</keyword>
<dbReference type="GO" id="GO:0006094">
    <property type="term" value="P:gluconeogenesis"/>
    <property type="evidence" value="ECO:0007669"/>
    <property type="project" value="UniProtKB-UniRule"/>
</dbReference>
<dbReference type="GO" id="GO:0004807">
    <property type="term" value="F:triose-phosphate isomerase activity"/>
    <property type="evidence" value="ECO:0007669"/>
    <property type="project" value="UniProtKB-UniRule"/>
</dbReference>
<dbReference type="GO" id="GO:0046166">
    <property type="term" value="P:glyceraldehyde-3-phosphate biosynthetic process"/>
    <property type="evidence" value="ECO:0007669"/>
    <property type="project" value="TreeGrafter"/>
</dbReference>
<evidence type="ECO:0000313" key="12">
    <source>
        <dbReference type="Proteomes" id="UP000484842"/>
    </source>
</evidence>
<dbReference type="InterPro" id="IPR035990">
    <property type="entry name" value="TIM_sf"/>
</dbReference>
<comment type="caution">
    <text evidence="11">The sequence shown here is derived from an EMBL/GenBank/DDBJ whole genome shotgun (WGS) entry which is preliminary data.</text>
</comment>
<comment type="function">
    <text evidence="9">Involved in the gluconeogenesis. Catalyzes stereospecifically the conversion of dihydroxyacetone phosphate (DHAP) to D-glyceraldehyde-3-phosphate (G3P).</text>
</comment>
<organism evidence="11 12">
    <name type="scientific">Deinococcus terrestris</name>
    <dbReference type="NCBI Taxonomy" id="2651870"/>
    <lineage>
        <taxon>Bacteria</taxon>
        <taxon>Thermotogati</taxon>
        <taxon>Deinococcota</taxon>
        <taxon>Deinococci</taxon>
        <taxon>Deinococcales</taxon>
        <taxon>Deinococcaceae</taxon>
        <taxon>Deinococcus</taxon>
    </lineage>
</organism>
<dbReference type="CDD" id="cd00311">
    <property type="entry name" value="TIM"/>
    <property type="match status" value="1"/>
</dbReference>
<evidence type="ECO:0000256" key="10">
    <source>
        <dbReference type="RuleBase" id="RU363013"/>
    </source>
</evidence>
<dbReference type="AlphaFoldDB" id="A0A7X1NU88"/>
<evidence type="ECO:0000313" key="11">
    <source>
        <dbReference type="EMBL" id="MPY65763.1"/>
    </source>
</evidence>
<dbReference type="PROSITE" id="PS51440">
    <property type="entry name" value="TIM_2"/>
    <property type="match status" value="1"/>
</dbReference>
<dbReference type="PROSITE" id="PS00171">
    <property type="entry name" value="TIM_1"/>
    <property type="match status" value="1"/>
</dbReference>
<evidence type="ECO:0000256" key="5">
    <source>
        <dbReference type="ARBA" id="ARBA00022432"/>
    </source>
</evidence>
<dbReference type="GO" id="GO:0005829">
    <property type="term" value="C:cytosol"/>
    <property type="evidence" value="ECO:0007669"/>
    <property type="project" value="TreeGrafter"/>
</dbReference>
<dbReference type="EMBL" id="WBSL01000001">
    <property type="protein sequence ID" value="MPY65763.1"/>
    <property type="molecule type" value="Genomic_DNA"/>
</dbReference>